<keyword evidence="1" id="KW-0812">Transmembrane</keyword>
<dbReference type="InterPro" id="IPR001304">
    <property type="entry name" value="C-type_lectin-like"/>
</dbReference>
<dbReference type="Gene3D" id="3.10.100.10">
    <property type="entry name" value="Mannose-Binding Protein A, subunit A"/>
    <property type="match status" value="1"/>
</dbReference>
<dbReference type="Pfam" id="PF02995">
    <property type="entry name" value="DUF229"/>
    <property type="match status" value="1"/>
</dbReference>
<sequence length="829" mass="95040">MWPFRLLTRRIFLKRAEIKTVVAAFAICLFLLFLFVKTNKKVNNNLAQNGVAKEAHLKIREKFVKHKNKAVTNRPEKICKIASPTVEFPKLESAVDNHGFGVCGNQPKEWLFIDDNKILQLTGYAKGILNLKRTNCTAKSITFKTNHSIHWGRNQRVVFGNTSVSNYDFFLVNCKGPAKLTRQILYWRHIFLSMTMKPGINHIKQRKNADQLSVYWFSFNSMSQSAFQRLFPNTMSFLERQEFVVLNGYTVADDTDSQLLASLTGSTAAELKQQYGNAIEKYPFIWKHFKEAGYITQFGENAARNAELADFNTQPTDYYPRAFFLPGEEFYDSIDCIGTRMLFQVWTKYGANFFNLHPQTAPKFSVLRYSHSKALTWESIETMDSTMSEHLQQLYGNGHFDNTVVVISADQNRKDDYVVRMPFMSVYLPSHFRKSTSGKQAYANLAANANAYTTPFDIYATLLDVLQVETTYAKQDPYARAMSLFRPIPAKRVCDYDKFAFSFETNFITNCAEPWGIPGLALADAFEYLPSKNIMTKLILIFACLKVVASIPIIEYNCNFINLDTCVRVDITTLMTYDDMKKECEKYDLQLLSEFKADLGNLRKILFFRYPSVKQAFMNRRVNSAADRAQIEKDSGLTFGTSDKTTGSVVYSYEDNRLYNVDWKEKLPLVCWSKFKPRLHCPPDFKLYHDRLSCFYFDSTKGTNEGCKLRCRAKKSNLGSFHSYAEKQFFIKNFGGDRIWLGTRFPANINLNKAANPPAAAKKAYNMDGSKWEVFDGAFVSTEPNGAGEENCVEIRIGWDDNTLNDVTCTEVNQQCFCETAPDQTNVQY</sequence>
<reference evidence="4" key="2">
    <citation type="submission" date="2020-10" db="UniProtKB">
        <authorList>
            <consortium name="WormBaseParasite"/>
        </authorList>
    </citation>
    <scope>IDENTIFICATION</scope>
</reference>
<dbReference type="Proteomes" id="UP000492821">
    <property type="component" value="Unassembled WGS sequence"/>
</dbReference>
<dbReference type="InterPro" id="IPR004245">
    <property type="entry name" value="DUF229"/>
</dbReference>
<proteinExistence type="predicted"/>
<dbReference type="AlphaFoldDB" id="A0A7E4ZQF2"/>
<keyword evidence="3" id="KW-1185">Reference proteome</keyword>
<reference evidence="3" key="1">
    <citation type="journal article" date="2013" name="Genetics">
        <title>The draft genome and transcriptome of Panagrellus redivivus are shaped by the harsh demands of a free-living lifestyle.</title>
        <authorList>
            <person name="Srinivasan J."/>
            <person name="Dillman A.R."/>
            <person name="Macchietto M.G."/>
            <person name="Heikkinen L."/>
            <person name="Lakso M."/>
            <person name="Fracchia K.M."/>
            <person name="Antoshechkin I."/>
            <person name="Mortazavi A."/>
            <person name="Wong G."/>
            <person name="Sternberg P.W."/>
        </authorList>
    </citation>
    <scope>NUCLEOTIDE SEQUENCE [LARGE SCALE GENOMIC DNA]</scope>
    <source>
        <strain evidence="3">MT8872</strain>
    </source>
</reference>
<dbReference type="WBParaSite" id="Pan_g11265.t1">
    <property type="protein sequence ID" value="Pan_g11265.t1"/>
    <property type="gene ID" value="Pan_g11265"/>
</dbReference>
<dbReference type="InterPro" id="IPR016186">
    <property type="entry name" value="C-type_lectin-like/link_sf"/>
</dbReference>
<feature type="domain" description="C-type lectin" evidence="2">
    <location>
        <begin position="681"/>
        <end position="819"/>
    </location>
</feature>
<dbReference type="SUPFAM" id="SSF56436">
    <property type="entry name" value="C-type lectin-like"/>
    <property type="match status" value="1"/>
</dbReference>
<dbReference type="Pfam" id="PF00059">
    <property type="entry name" value="Lectin_C"/>
    <property type="match status" value="1"/>
</dbReference>
<evidence type="ECO:0000313" key="3">
    <source>
        <dbReference type="Proteomes" id="UP000492821"/>
    </source>
</evidence>
<dbReference type="PANTHER" id="PTHR10974:SF1">
    <property type="entry name" value="FI08016P-RELATED"/>
    <property type="match status" value="1"/>
</dbReference>
<name>A0A7E4ZQF2_PANRE</name>
<organism evidence="3 4">
    <name type="scientific">Panagrellus redivivus</name>
    <name type="common">Microworm</name>
    <dbReference type="NCBI Taxonomy" id="6233"/>
    <lineage>
        <taxon>Eukaryota</taxon>
        <taxon>Metazoa</taxon>
        <taxon>Ecdysozoa</taxon>
        <taxon>Nematoda</taxon>
        <taxon>Chromadorea</taxon>
        <taxon>Rhabditida</taxon>
        <taxon>Tylenchina</taxon>
        <taxon>Panagrolaimomorpha</taxon>
        <taxon>Panagrolaimoidea</taxon>
        <taxon>Panagrolaimidae</taxon>
        <taxon>Panagrellus</taxon>
    </lineage>
</organism>
<evidence type="ECO:0000259" key="2">
    <source>
        <dbReference type="SMART" id="SM00034"/>
    </source>
</evidence>
<dbReference type="InterPro" id="IPR016187">
    <property type="entry name" value="CTDL_fold"/>
</dbReference>
<dbReference type="GO" id="GO:0005615">
    <property type="term" value="C:extracellular space"/>
    <property type="evidence" value="ECO:0007669"/>
    <property type="project" value="TreeGrafter"/>
</dbReference>
<protein>
    <submittedName>
        <fullName evidence="4">C-type lectin domain-containing protein</fullName>
    </submittedName>
</protein>
<accession>A0A7E4ZQF2</accession>
<dbReference type="SUPFAM" id="SSF53649">
    <property type="entry name" value="Alkaline phosphatase-like"/>
    <property type="match status" value="1"/>
</dbReference>
<dbReference type="CDD" id="cd00037">
    <property type="entry name" value="CLECT"/>
    <property type="match status" value="1"/>
</dbReference>
<dbReference type="InterPro" id="IPR017850">
    <property type="entry name" value="Alkaline_phosphatase_core_sf"/>
</dbReference>
<feature type="transmembrane region" description="Helical" evidence="1">
    <location>
        <begin position="20"/>
        <end position="36"/>
    </location>
</feature>
<keyword evidence="1" id="KW-0472">Membrane</keyword>
<dbReference type="SMART" id="SM00034">
    <property type="entry name" value="CLECT"/>
    <property type="match status" value="1"/>
</dbReference>
<evidence type="ECO:0000256" key="1">
    <source>
        <dbReference type="SAM" id="Phobius"/>
    </source>
</evidence>
<dbReference type="Gene3D" id="3.40.720.10">
    <property type="entry name" value="Alkaline Phosphatase, subunit A"/>
    <property type="match status" value="1"/>
</dbReference>
<dbReference type="PANTHER" id="PTHR10974">
    <property type="entry name" value="FI08016P-RELATED"/>
    <property type="match status" value="1"/>
</dbReference>
<evidence type="ECO:0000313" key="4">
    <source>
        <dbReference type="WBParaSite" id="Pan_g11265.t1"/>
    </source>
</evidence>
<keyword evidence="1" id="KW-1133">Transmembrane helix</keyword>